<protein>
    <recommendedName>
        <fullName evidence="8">Solute carrier organic anion transporter family member</fullName>
    </recommendedName>
</protein>
<keyword evidence="11" id="KW-1185">Reference proteome</keyword>
<evidence type="ECO:0000256" key="2">
    <source>
        <dbReference type="ARBA" id="ARBA00009657"/>
    </source>
</evidence>
<dbReference type="GO" id="GO:0016323">
    <property type="term" value="C:basolateral plasma membrane"/>
    <property type="evidence" value="ECO:0007669"/>
    <property type="project" value="TreeGrafter"/>
</dbReference>
<feature type="transmembrane region" description="Helical" evidence="8">
    <location>
        <begin position="561"/>
        <end position="581"/>
    </location>
</feature>
<keyword evidence="7" id="KW-1015">Disulfide bond</keyword>
<evidence type="ECO:0000313" key="11">
    <source>
        <dbReference type="Proteomes" id="UP000792457"/>
    </source>
</evidence>
<dbReference type="NCBIfam" id="TIGR00805">
    <property type="entry name" value="oat"/>
    <property type="match status" value="1"/>
</dbReference>
<comment type="subcellular location">
    <subcellularLocation>
        <location evidence="1 8">Cell membrane</location>
        <topology evidence="1 8">Multi-pass membrane protein</topology>
    </subcellularLocation>
</comment>
<comment type="caution">
    <text evidence="8">Lacks conserved residue(s) required for the propagation of feature annotation.</text>
</comment>
<keyword evidence="5 8" id="KW-1133">Transmembrane helix</keyword>
<gene>
    <name evidence="10" type="ORF">J437_LFUL004816</name>
</gene>
<organism evidence="10 11">
    <name type="scientific">Ladona fulva</name>
    <name type="common">Scarce chaser dragonfly</name>
    <name type="synonym">Libellula fulva</name>
    <dbReference type="NCBI Taxonomy" id="123851"/>
    <lineage>
        <taxon>Eukaryota</taxon>
        <taxon>Metazoa</taxon>
        <taxon>Ecdysozoa</taxon>
        <taxon>Arthropoda</taxon>
        <taxon>Hexapoda</taxon>
        <taxon>Insecta</taxon>
        <taxon>Pterygota</taxon>
        <taxon>Palaeoptera</taxon>
        <taxon>Odonata</taxon>
        <taxon>Epiprocta</taxon>
        <taxon>Anisoptera</taxon>
        <taxon>Libelluloidea</taxon>
        <taxon>Libellulidae</taxon>
        <taxon>Ladona</taxon>
    </lineage>
</organism>
<feature type="transmembrane region" description="Helical" evidence="8">
    <location>
        <begin position="230"/>
        <end position="252"/>
    </location>
</feature>
<dbReference type="SUPFAM" id="SSF103473">
    <property type="entry name" value="MFS general substrate transporter"/>
    <property type="match status" value="1"/>
</dbReference>
<evidence type="ECO:0000256" key="5">
    <source>
        <dbReference type="ARBA" id="ARBA00022989"/>
    </source>
</evidence>
<feature type="transmembrane region" description="Helical" evidence="8">
    <location>
        <begin position="38"/>
        <end position="59"/>
    </location>
</feature>
<dbReference type="PANTHER" id="PTHR11388">
    <property type="entry name" value="ORGANIC ANION TRANSPORTER"/>
    <property type="match status" value="1"/>
</dbReference>
<keyword evidence="6 8" id="KW-0472">Membrane</keyword>
<dbReference type="GO" id="GO:0043252">
    <property type="term" value="P:sodium-independent organic anion transport"/>
    <property type="evidence" value="ECO:0007669"/>
    <property type="project" value="TreeGrafter"/>
</dbReference>
<dbReference type="Proteomes" id="UP000792457">
    <property type="component" value="Unassembled WGS sequence"/>
</dbReference>
<accession>A0A8K0K267</accession>
<feature type="transmembrane region" description="Helical" evidence="8">
    <location>
        <begin position="143"/>
        <end position="168"/>
    </location>
</feature>
<comment type="similarity">
    <text evidence="2 8">Belongs to the organo anion transporter (TC 2.A.60) family.</text>
</comment>
<reference evidence="10" key="1">
    <citation type="submission" date="2013-04" db="EMBL/GenBank/DDBJ databases">
        <authorList>
            <person name="Qu J."/>
            <person name="Murali S.C."/>
            <person name="Bandaranaike D."/>
            <person name="Bellair M."/>
            <person name="Blankenburg K."/>
            <person name="Chao H."/>
            <person name="Dinh H."/>
            <person name="Doddapaneni H."/>
            <person name="Downs B."/>
            <person name="Dugan-Rocha S."/>
            <person name="Elkadiri S."/>
            <person name="Gnanaolivu R.D."/>
            <person name="Hernandez B."/>
            <person name="Javaid M."/>
            <person name="Jayaseelan J.C."/>
            <person name="Lee S."/>
            <person name="Li M."/>
            <person name="Ming W."/>
            <person name="Munidasa M."/>
            <person name="Muniz J."/>
            <person name="Nguyen L."/>
            <person name="Ongeri F."/>
            <person name="Osuji N."/>
            <person name="Pu L.-L."/>
            <person name="Puazo M."/>
            <person name="Qu C."/>
            <person name="Quiroz J."/>
            <person name="Raj R."/>
            <person name="Weissenberger G."/>
            <person name="Xin Y."/>
            <person name="Zou X."/>
            <person name="Han Y."/>
            <person name="Richards S."/>
            <person name="Worley K."/>
            <person name="Muzny D."/>
            <person name="Gibbs R."/>
        </authorList>
    </citation>
    <scope>NUCLEOTIDE SEQUENCE</scope>
    <source>
        <strain evidence="10">Sampled in the wild</strain>
    </source>
</reference>
<evidence type="ECO:0000256" key="1">
    <source>
        <dbReference type="ARBA" id="ARBA00004651"/>
    </source>
</evidence>
<keyword evidence="3" id="KW-1003">Cell membrane</keyword>
<dbReference type="InterPro" id="IPR036058">
    <property type="entry name" value="Kazal_dom_sf"/>
</dbReference>
<keyword evidence="8" id="KW-0813">Transport</keyword>
<evidence type="ECO:0000256" key="6">
    <source>
        <dbReference type="ARBA" id="ARBA00023136"/>
    </source>
</evidence>
<feature type="transmembrane region" description="Helical" evidence="8">
    <location>
        <begin position="71"/>
        <end position="93"/>
    </location>
</feature>
<evidence type="ECO:0000259" key="9">
    <source>
        <dbReference type="PROSITE" id="PS51465"/>
    </source>
</evidence>
<evidence type="ECO:0000313" key="10">
    <source>
        <dbReference type="EMBL" id="KAG8226259.1"/>
    </source>
</evidence>
<dbReference type="InterPro" id="IPR002350">
    <property type="entry name" value="Kazal_dom"/>
</dbReference>
<name>A0A8K0K267_LADFU</name>
<dbReference type="OrthoDB" id="5062115at2759"/>
<dbReference type="Pfam" id="PF07648">
    <property type="entry name" value="Kazal_2"/>
    <property type="match status" value="1"/>
</dbReference>
<feature type="transmembrane region" description="Helical" evidence="8">
    <location>
        <begin position="309"/>
        <end position="332"/>
    </location>
</feature>
<feature type="transmembrane region" description="Helical" evidence="8">
    <location>
        <begin position="7"/>
        <end position="26"/>
    </location>
</feature>
<feature type="transmembrane region" description="Helical" evidence="8">
    <location>
        <begin position="344"/>
        <end position="364"/>
    </location>
</feature>
<evidence type="ECO:0000256" key="7">
    <source>
        <dbReference type="ARBA" id="ARBA00023157"/>
    </source>
</evidence>
<dbReference type="SUPFAM" id="SSF100895">
    <property type="entry name" value="Kazal-type serine protease inhibitors"/>
    <property type="match status" value="1"/>
</dbReference>
<dbReference type="Gene3D" id="1.20.1250.20">
    <property type="entry name" value="MFS general substrate transporter like domains"/>
    <property type="match status" value="1"/>
</dbReference>
<dbReference type="InterPro" id="IPR036259">
    <property type="entry name" value="MFS_trans_sf"/>
</dbReference>
<dbReference type="EMBL" id="KZ308273">
    <property type="protein sequence ID" value="KAG8226259.1"/>
    <property type="molecule type" value="Genomic_DNA"/>
</dbReference>
<proteinExistence type="inferred from homology"/>
<feature type="transmembrane region" description="Helical" evidence="8">
    <location>
        <begin position="376"/>
        <end position="396"/>
    </location>
</feature>
<dbReference type="PROSITE" id="PS51465">
    <property type="entry name" value="KAZAL_2"/>
    <property type="match status" value="1"/>
</dbReference>
<feature type="transmembrane region" description="Helical" evidence="8">
    <location>
        <begin position="180"/>
        <end position="199"/>
    </location>
</feature>
<sequence length="650" mass="69522">MSSKCSLTSIMNFTGMVVNGFVNVAISTIERRFGLRSAATGLIAGGYDVASFVCLLPVSFLGGRVSASKPVWLAGGVLILGVGSLVFASPHFLSESPYSHLTGSAQLSDAKDSALCFYNSTMGGLDCAQGETQGGYNIKLSHWLWVFLLAQILHGVGASPLYTLGVTFIDESVSKKMSSVYLGIFYTTATLGPAVGYILGGQLLQIHADVGIIDVSLLGITPQSGVWVGAWWIGFILSAIICLIISMPLLAFPPSLPGAKALQAEKECEAHFGGNGDSNIGGAAALNSGNIRGLPTAFCSLIANPTFSFLNLAGALEGLLISGFAAFLPKVIENQLGVDASKAAFFMGMVTVPAGGGATLLGGYLVKHFNLRCSGIIKLCVISTAFGLIFTGSFFLSCSDAPLAGISLPYKSTLDRMNSSRELDDNWSADNFSLNHDCNTGCGCTENDYNPICGADGLLYYSPCYAGCTSEKSVDGAVVEESFHKHIYLHIRCVESSQRSFALGIQWLTVRIFGTIPAPMIFGAVIDTTCQLWQETSSGCEDDETEEGACRHYDNYLMARYMVALAFVGKALALIFFYLAWRLYIPPPSGNGEEESVDKAENEERKNFPQYRKISEEQQEMYHGNSEGKLGSFNLKTMNGHANLNSEGFI</sequence>
<feature type="domain" description="Kazal-like" evidence="9">
    <location>
        <begin position="432"/>
        <end position="495"/>
    </location>
</feature>
<dbReference type="PANTHER" id="PTHR11388:SF100">
    <property type="entry name" value="SOLUTE CARRIER ORGANIC ANION TRANSPORTER FAMILY MEMBER 4A1"/>
    <property type="match status" value="1"/>
</dbReference>
<keyword evidence="4 8" id="KW-0812">Transmembrane</keyword>
<dbReference type="AlphaFoldDB" id="A0A8K0K267"/>
<dbReference type="InterPro" id="IPR004156">
    <property type="entry name" value="OATP"/>
</dbReference>
<dbReference type="GO" id="GO:0015347">
    <property type="term" value="F:sodium-independent organic anion transmembrane transporter activity"/>
    <property type="evidence" value="ECO:0007669"/>
    <property type="project" value="TreeGrafter"/>
</dbReference>
<dbReference type="Pfam" id="PF03137">
    <property type="entry name" value="OATP"/>
    <property type="match status" value="1"/>
</dbReference>
<evidence type="ECO:0000256" key="3">
    <source>
        <dbReference type="ARBA" id="ARBA00022475"/>
    </source>
</evidence>
<evidence type="ECO:0000256" key="4">
    <source>
        <dbReference type="ARBA" id="ARBA00022692"/>
    </source>
</evidence>
<dbReference type="GO" id="GO:0006811">
    <property type="term" value="P:monoatomic ion transport"/>
    <property type="evidence" value="ECO:0007669"/>
    <property type="project" value="UniProtKB-KW"/>
</dbReference>
<keyword evidence="8" id="KW-0406">Ion transport</keyword>
<reference evidence="10" key="2">
    <citation type="submission" date="2017-10" db="EMBL/GenBank/DDBJ databases">
        <title>Ladona fulva Genome sequencing and assembly.</title>
        <authorList>
            <person name="Murali S."/>
            <person name="Richards S."/>
            <person name="Bandaranaike D."/>
            <person name="Bellair M."/>
            <person name="Blankenburg K."/>
            <person name="Chao H."/>
            <person name="Dinh H."/>
            <person name="Doddapaneni H."/>
            <person name="Dugan-Rocha S."/>
            <person name="Elkadiri S."/>
            <person name="Gnanaolivu R."/>
            <person name="Hernandez B."/>
            <person name="Skinner E."/>
            <person name="Javaid M."/>
            <person name="Lee S."/>
            <person name="Li M."/>
            <person name="Ming W."/>
            <person name="Munidasa M."/>
            <person name="Muniz J."/>
            <person name="Nguyen L."/>
            <person name="Hughes D."/>
            <person name="Osuji N."/>
            <person name="Pu L.-L."/>
            <person name="Puazo M."/>
            <person name="Qu C."/>
            <person name="Quiroz J."/>
            <person name="Raj R."/>
            <person name="Weissenberger G."/>
            <person name="Xin Y."/>
            <person name="Zou X."/>
            <person name="Han Y."/>
            <person name="Worley K."/>
            <person name="Muzny D."/>
            <person name="Gibbs R."/>
        </authorList>
    </citation>
    <scope>NUCLEOTIDE SEQUENCE</scope>
    <source>
        <strain evidence="10">Sampled in the wild</strain>
    </source>
</reference>
<evidence type="ECO:0000256" key="8">
    <source>
        <dbReference type="RuleBase" id="RU362056"/>
    </source>
</evidence>
<comment type="caution">
    <text evidence="10">The sequence shown here is derived from an EMBL/GenBank/DDBJ whole genome shotgun (WGS) entry which is preliminary data.</text>
</comment>